<dbReference type="Pfam" id="PF01638">
    <property type="entry name" value="HxlR"/>
    <property type="match status" value="1"/>
</dbReference>
<dbReference type="InterPro" id="IPR036390">
    <property type="entry name" value="WH_DNA-bd_sf"/>
</dbReference>
<dbReference type="GO" id="GO:0003677">
    <property type="term" value="F:DNA binding"/>
    <property type="evidence" value="ECO:0007669"/>
    <property type="project" value="UniProtKB-KW"/>
</dbReference>
<dbReference type="KEGG" id="acx:Achr_f170"/>
<evidence type="ECO:0000313" key="6">
    <source>
        <dbReference type="EMBL" id="AJE23715.1"/>
    </source>
</evidence>
<dbReference type="EMBL" id="CP010421">
    <property type="protein sequence ID" value="AJE23715.1"/>
    <property type="molecule type" value="Genomic_DNA"/>
</dbReference>
<evidence type="ECO:0000313" key="7">
    <source>
        <dbReference type="Proteomes" id="UP000068210"/>
    </source>
</evidence>
<feature type="domain" description="HTH hxlR-type" evidence="5">
    <location>
        <begin position="20"/>
        <end position="125"/>
    </location>
</feature>
<dbReference type="HOGENOM" id="CLU_111585_5_2_6"/>
<dbReference type="InterPro" id="IPR036388">
    <property type="entry name" value="WH-like_DNA-bd_sf"/>
</dbReference>
<dbReference type="InterPro" id="IPR002577">
    <property type="entry name" value="HTH_HxlR"/>
</dbReference>
<geneLocation type="plasmid" evidence="6 7">
    <name>pAcX50f</name>
</geneLocation>
<dbReference type="PANTHER" id="PTHR33204">
    <property type="entry name" value="TRANSCRIPTIONAL REGULATOR, MARR FAMILY"/>
    <property type="match status" value="1"/>
</dbReference>
<dbReference type="PANTHER" id="PTHR33204:SF29">
    <property type="entry name" value="TRANSCRIPTIONAL REGULATOR"/>
    <property type="match status" value="1"/>
</dbReference>
<evidence type="ECO:0000256" key="4">
    <source>
        <dbReference type="SAM" id="MobiDB-lite"/>
    </source>
</evidence>
<dbReference type="PROSITE" id="PS51118">
    <property type="entry name" value="HTH_HXLR"/>
    <property type="match status" value="1"/>
</dbReference>
<proteinExistence type="predicted"/>
<dbReference type="Gene3D" id="1.10.10.10">
    <property type="entry name" value="Winged helix-like DNA-binding domain superfamily/Winged helix DNA-binding domain"/>
    <property type="match status" value="1"/>
</dbReference>
<keyword evidence="6" id="KW-0614">Plasmid</keyword>
<dbReference type="AlphaFoldDB" id="A0A0C4WUW6"/>
<dbReference type="RefSeq" id="WP_040107280.1">
    <property type="nucleotide sequence ID" value="NZ_CP010421.1"/>
</dbReference>
<dbReference type="SUPFAM" id="SSF46785">
    <property type="entry name" value="Winged helix' DNA-binding domain"/>
    <property type="match status" value="1"/>
</dbReference>
<reference evidence="6 7" key="1">
    <citation type="journal article" date="2015" name="PLoS ONE">
        <title>Azotobacter Genomes: The Genome of Azotobacter chroococcum NCIMB 8003 (ATCC 4412).</title>
        <authorList>
            <person name="Robson R.L."/>
            <person name="Jones R."/>
            <person name="Robson R.M."/>
            <person name="Schwartz A."/>
            <person name="Richardson T.H."/>
        </authorList>
    </citation>
    <scope>NUCLEOTIDE SEQUENCE [LARGE SCALE GENOMIC DNA]</scope>
    <source>
        <strain evidence="6 7">NCIMB 8003</strain>
        <plasmid evidence="7">Plasmid pAcX50f</plasmid>
    </source>
</reference>
<feature type="region of interest" description="Disordered" evidence="4">
    <location>
        <begin position="1"/>
        <end position="21"/>
    </location>
</feature>
<dbReference type="Proteomes" id="UP000068210">
    <property type="component" value="Plasmid pAcX50f"/>
</dbReference>
<gene>
    <name evidence="6" type="ORF">Achr_f170</name>
</gene>
<evidence type="ECO:0000256" key="3">
    <source>
        <dbReference type="ARBA" id="ARBA00023163"/>
    </source>
</evidence>
<sequence length="137" mass="15607">MTSTDENVRYTPKGKRVTYTPQSAGQSAQNVIRVLEGRWKLMILFQLFVSKLLRFSELERAIPGISQKMLIQQLRQLEADGVVTRIAHPEVPPRVEYLLTEWGQSLCPVLDNLLTWAESAPDDLRARLIDPDAMSDQ</sequence>
<evidence type="ECO:0000259" key="5">
    <source>
        <dbReference type="PROSITE" id="PS51118"/>
    </source>
</evidence>
<evidence type="ECO:0000256" key="1">
    <source>
        <dbReference type="ARBA" id="ARBA00023015"/>
    </source>
</evidence>
<organism evidence="6 7">
    <name type="scientific">Azotobacter chroococcum NCIMB 8003</name>
    <dbReference type="NCBI Taxonomy" id="1328314"/>
    <lineage>
        <taxon>Bacteria</taxon>
        <taxon>Pseudomonadati</taxon>
        <taxon>Pseudomonadota</taxon>
        <taxon>Gammaproteobacteria</taxon>
        <taxon>Pseudomonadales</taxon>
        <taxon>Pseudomonadaceae</taxon>
        <taxon>Azotobacter</taxon>
    </lineage>
</organism>
<keyword evidence="7" id="KW-1185">Reference proteome</keyword>
<keyword evidence="1" id="KW-0805">Transcription regulation</keyword>
<name>A0A0C4WUW6_9GAMM</name>
<evidence type="ECO:0000256" key="2">
    <source>
        <dbReference type="ARBA" id="ARBA00023125"/>
    </source>
</evidence>
<accession>A0A0C4WUW6</accession>
<keyword evidence="3" id="KW-0804">Transcription</keyword>
<protein>
    <submittedName>
        <fullName evidence="6">Transcriptional regulator, HxlR family</fullName>
    </submittedName>
</protein>
<keyword evidence="2" id="KW-0238">DNA-binding</keyword>